<feature type="domain" description="Mur ligase C-terminal" evidence="19">
    <location>
        <begin position="301"/>
        <end position="419"/>
    </location>
</feature>
<dbReference type="PANTHER" id="PTHR11136:SF0">
    <property type="entry name" value="DIHYDROFOLATE SYNTHETASE-RELATED"/>
    <property type="match status" value="1"/>
</dbReference>
<keyword evidence="9 18" id="KW-0436">Ligase</keyword>
<keyword evidence="10" id="KW-0479">Metal-binding</keyword>
<gene>
    <name evidence="21" type="ORF">AM592_09770</name>
</gene>
<evidence type="ECO:0000256" key="12">
    <source>
        <dbReference type="ARBA" id="ARBA00022840"/>
    </source>
</evidence>
<dbReference type="NCBIfam" id="TIGR01499">
    <property type="entry name" value="folC"/>
    <property type="match status" value="1"/>
</dbReference>
<comment type="pathway">
    <text evidence="3">Cofactor biosynthesis; tetrahydrofolylpolyglutamate biosynthesis.</text>
</comment>
<dbReference type="InterPro" id="IPR013221">
    <property type="entry name" value="Mur_ligase_cen"/>
</dbReference>
<dbReference type="SUPFAM" id="SSF53623">
    <property type="entry name" value="MurD-like peptide ligases, catalytic domain"/>
    <property type="match status" value="1"/>
</dbReference>
<dbReference type="STRING" id="1441095.AM592_09770"/>
<dbReference type="PROSITE" id="PS01012">
    <property type="entry name" value="FOLYLPOLYGLU_SYNT_2"/>
    <property type="match status" value="1"/>
</dbReference>
<name>A0A0M4G958_9BACI</name>
<dbReference type="EC" id="6.3.2.12" evidence="6"/>
<evidence type="ECO:0000313" key="22">
    <source>
        <dbReference type="Proteomes" id="UP000067625"/>
    </source>
</evidence>
<dbReference type="OrthoDB" id="9809356at2"/>
<dbReference type="RefSeq" id="WP_053603630.1">
    <property type="nucleotide sequence ID" value="NZ_CP012600.1"/>
</dbReference>
<comment type="cofactor">
    <cofactor evidence="1">
        <name>Mg(2+)</name>
        <dbReference type="ChEBI" id="CHEBI:18420"/>
    </cofactor>
</comment>
<dbReference type="InterPro" id="IPR036565">
    <property type="entry name" value="Mur-like_cat_sf"/>
</dbReference>
<sequence>MFTGFEEALGWIHGRLKFGVKPGIERMKWFMEKLDHPEKKIKAIHIAGTNGKGSTVAFIRSILNESGYRVGTFTSPYIVTFNERISINGQPISDDEWLFLVNQIKPLTEELEKTELGAPTEFEIITACAFLYFSTCKNLDFVIFETGLGGRLDSTNVVEPVLTLITTIGHDHMAVLGSTLEEIAAEKAGIIKKNVPVITAVHQKNANEVIRIKAGEMNAENISLHDACAIFNEKALSAGEEFSLETQAKLYENLQTSLIGSHQRQNASLAVLAAEKLNQSGLAVINECQIRDGLRKAVWPGRFEKISDDPPVYIDGAHNMEGVERLVDTVMDHFSGKHLYICFSALKDKPYEKMIDKLDKMAYGIHFTSFEFPRAEHAKELYQTSSSTNKSWGSQLSSINEFIETCKKDKDSVVILTGSLYFISQARTMLNK</sequence>
<reference evidence="22" key="1">
    <citation type="submission" date="2015-08" db="EMBL/GenBank/DDBJ databases">
        <title>Genome sequencing project for genomic taxonomy and phylogenomics of Bacillus-like bacteria.</title>
        <authorList>
            <person name="Liu B."/>
            <person name="Wang J."/>
            <person name="Zhu Y."/>
            <person name="Liu G."/>
            <person name="Chen Q."/>
            <person name="Chen Z."/>
            <person name="Lan J."/>
            <person name="Che J."/>
            <person name="Ge C."/>
            <person name="Shi H."/>
            <person name="Pan Z."/>
            <person name="Liu X."/>
        </authorList>
    </citation>
    <scope>NUCLEOTIDE SEQUENCE [LARGE SCALE GENOMIC DNA]</scope>
    <source>
        <strain evidence="22">FJAT-4402</strain>
    </source>
</reference>
<dbReference type="InterPro" id="IPR001645">
    <property type="entry name" value="Folylpolyglutamate_synth"/>
</dbReference>
<dbReference type="SUPFAM" id="SSF53244">
    <property type="entry name" value="MurD-like peptide ligases, peptide-binding domain"/>
    <property type="match status" value="1"/>
</dbReference>
<evidence type="ECO:0000256" key="7">
    <source>
        <dbReference type="ARBA" id="ARBA00013025"/>
    </source>
</evidence>
<evidence type="ECO:0000256" key="15">
    <source>
        <dbReference type="ARBA" id="ARBA00030592"/>
    </source>
</evidence>
<dbReference type="GO" id="GO:0046656">
    <property type="term" value="P:folic acid biosynthetic process"/>
    <property type="evidence" value="ECO:0007669"/>
    <property type="project" value="UniProtKB-KW"/>
</dbReference>
<organism evidence="21 22">
    <name type="scientific">Bacillus gobiensis</name>
    <dbReference type="NCBI Taxonomy" id="1441095"/>
    <lineage>
        <taxon>Bacteria</taxon>
        <taxon>Bacillati</taxon>
        <taxon>Bacillota</taxon>
        <taxon>Bacilli</taxon>
        <taxon>Bacillales</taxon>
        <taxon>Bacillaceae</taxon>
        <taxon>Bacillus</taxon>
    </lineage>
</organism>
<dbReference type="GO" id="GO:0008841">
    <property type="term" value="F:dihydrofolate synthase activity"/>
    <property type="evidence" value="ECO:0007669"/>
    <property type="project" value="UniProtKB-EC"/>
</dbReference>
<comment type="subunit">
    <text evidence="5">Monomer.</text>
</comment>
<evidence type="ECO:0000256" key="16">
    <source>
        <dbReference type="ARBA" id="ARBA00047493"/>
    </source>
</evidence>
<dbReference type="PANTHER" id="PTHR11136">
    <property type="entry name" value="FOLYLPOLYGLUTAMATE SYNTHASE-RELATED"/>
    <property type="match status" value="1"/>
</dbReference>
<dbReference type="Proteomes" id="UP000067625">
    <property type="component" value="Chromosome"/>
</dbReference>
<evidence type="ECO:0000256" key="11">
    <source>
        <dbReference type="ARBA" id="ARBA00022741"/>
    </source>
</evidence>
<dbReference type="InterPro" id="IPR004101">
    <property type="entry name" value="Mur_ligase_C"/>
</dbReference>
<comment type="similarity">
    <text evidence="4 18">Belongs to the folylpolyglutamate synthase family.</text>
</comment>
<dbReference type="AlphaFoldDB" id="A0A0M4G958"/>
<evidence type="ECO:0000256" key="3">
    <source>
        <dbReference type="ARBA" id="ARBA00005150"/>
    </source>
</evidence>
<proteinExistence type="inferred from homology"/>
<keyword evidence="11 18" id="KW-0547">Nucleotide-binding</keyword>
<keyword evidence="13" id="KW-0460">Magnesium</keyword>
<comment type="catalytic activity">
    <reaction evidence="16">
        <text>(6S)-5,6,7,8-tetrahydrofolyl-(gamma-L-Glu)(n) + L-glutamate + ATP = (6S)-5,6,7,8-tetrahydrofolyl-(gamma-L-Glu)(n+1) + ADP + phosphate + H(+)</text>
        <dbReference type="Rhea" id="RHEA:10580"/>
        <dbReference type="Rhea" id="RHEA-COMP:14738"/>
        <dbReference type="Rhea" id="RHEA-COMP:14740"/>
        <dbReference type="ChEBI" id="CHEBI:15378"/>
        <dbReference type="ChEBI" id="CHEBI:29985"/>
        <dbReference type="ChEBI" id="CHEBI:30616"/>
        <dbReference type="ChEBI" id="CHEBI:43474"/>
        <dbReference type="ChEBI" id="CHEBI:141005"/>
        <dbReference type="ChEBI" id="CHEBI:456216"/>
        <dbReference type="EC" id="6.3.2.17"/>
    </reaction>
</comment>
<evidence type="ECO:0000259" key="19">
    <source>
        <dbReference type="Pfam" id="PF02875"/>
    </source>
</evidence>
<evidence type="ECO:0000256" key="5">
    <source>
        <dbReference type="ARBA" id="ARBA00011245"/>
    </source>
</evidence>
<dbReference type="Gene3D" id="3.90.190.20">
    <property type="entry name" value="Mur ligase, C-terminal domain"/>
    <property type="match status" value="1"/>
</dbReference>
<dbReference type="PROSITE" id="PS01011">
    <property type="entry name" value="FOLYLPOLYGLU_SYNT_1"/>
    <property type="match status" value="1"/>
</dbReference>
<dbReference type="PATRIC" id="fig|1441095.3.peg.2147"/>
<accession>A0A0M4G958</accession>
<dbReference type="Gene3D" id="3.40.1190.10">
    <property type="entry name" value="Mur-like, catalytic domain"/>
    <property type="match status" value="1"/>
</dbReference>
<evidence type="ECO:0000256" key="14">
    <source>
        <dbReference type="ARBA" id="ARBA00022909"/>
    </source>
</evidence>
<dbReference type="FunFam" id="3.40.1190.10:FF:000004">
    <property type="entry name" value="Dihydrofolate synthase/folylpolyglutamate synthase"/>
    <property type="match status" value="1"/>
</dbReference>
<evidence type="ECO:0000256" key="13">
    <source>
        <dbReference type="ARBA" id="ARBA00022842"/>
    </source>
</evidence>
<dbReference type="GO" id="GO:0004326">
    <property type="term" value="F:tetrahydrofolylpolyglutamate synthase activity"/>
    <property type="evidence" value="ECO:0007669"/>
    <property type="project" value="UniProtKB-EC"/>
</dbReference>
<dbReference type="InterPro" id="IPR018109">
    <property type="entry name" value="Folylpolyglutamate_synth_CS"/>
</dbReference>
<dbReference type="GO" id="GO:0005737">
    <property type="term" value="C:cytoplasm"/>
    <property type="evidence" value="ECO:0007669"/>
    <property type="project" value="TreeGrafter"/>
</dbReference>
<evidence type="ECO:0000256" key="9">
    <source>
        <dbReference type="ARBA" id="ARBA00022598"/>
    </source>
</evidence>
<evidence type="ECO:0000256" key="18">
    <source>
        <dbReference type="PIRNR" id="PIRNR001563"/>
    </source>
</evidence>
<dbReference type="PIRSF" id="PIRSF001563">
    <property type="entry name" value="Folylpolyglu_synth"/>
    <property type="match status" value="1"/>
</dbReference>
<keyword evidence="22" id="KW-1185">Reference proteome</keyword>
<evidence type="ECO:0000259" key="20">
    <source>
        <dbReference type="Pfam" id="PF08245"/>
    </source>
</evidence>
<reference evidence="21 22" key="2">
    <citation type="journal article" date="2016" name="Int. J. Syst. Evol. Microbiol.">
        <title>Bacillus gobiensis sp. nov., isolated from a soil sample.</title>
        <authorList>
            <person name="Liu B."/>
            <person name="Liu G.H."/>
            <person name="Cetin S."/>
            <person name="Schumann P."/>
            <person name="Pan Z.Z."/>
            <person name="Chen Q.Q."/>
        </authorList>
    </citation>
    <scope>NUCLEOTIDE SEQUENCE [LARGE SCALE GENOMIC DNA]</scope>
    <source>
        <strain evidence="21 22">FJAT-4402</strain>
    </source>
</reference>
<evidence type="ECO:0000256" key="2">
    <source>
        <dbReference type="ARBA" id="ARBA00004799"/>
    </source>
</evidence>
<dbReference type="InterPro" id="IPR036615">
    <property type="entry name" value="Mur_ligase_C_dom_sf"/>
</dbReference>
<dbReference type="Pfam" id="PF08245">
    <property type="entry name" value="Mur_ligase_M"/>
    <property type="match status" value="1"/>
</dbReference>
<evidence type="ECO:0000256" key="10">
    <source>
        <dbReference type="ARBA" id="ARBA00022723"/>
    </source>
</evidence>
<dbReference type="Pfam" id="PF02875">
    <property type="entry name" value="Mur_ligase_C"/>
    <property type="match status" value="1"/>
</dbReference>
<protein>
    <recommendedName>
        <fullName evidence="8">Dihydrofolate synthase/folylpolyglutamate synthase</fullName>
        <ecNumber evidence="6">6.3.2.12</ecNumber>
        <ecNumber evidence="7">6.3.2.17</ecNumber>
    </recommendedName>
    <alternativeName>
        <fullName evidence="15">Tetrahydrofolylpolyglutamate synthase</fullName>
    </alternativeName>
</protein>
<evidence type="ECO:0000256" key="4">
    <source>
        <dbReference type="ARBA" id="ARBA00008276"/>
    </source>
</evidence>
<dbReference type="GO" id="GO:0046872">
    <property type="term" value="F:metal ion binding"/>
    <property type="evidence" value="ECO:0007669"/>
    <property type="project" value="UniProtKB-KW"/>
</dbReference>
<dbReference type="EMBL" id="CP012600">
    <property type="protein sequence ID" value="ALC81858.1"/>
    <property type="molecule type" value="Genomic_DNA"/>
</dbReference>
<feature type="domain" description="Mur ligase central" evidence="20">
    <location>
        <begin position="46"/>
        <end position="274"/>
    </location>
</feature>
<keyword evidence="14" id="KW-0289">Folate biosynthesis</keyword>
<dbReference type="EC" id="6.3.2.17" evidence="7"/>
<evidence type="ECO:0000313" key="21">
    <source>
        <dbReference type="EMBL" id="ALC81858.1"/>
    </source>
</evidence>
<evidence type="ECO:0000256" key="6">
    <source>
        <dbReference type="ARBA" id="ARBA00013023"/>
    </source>
</evidence>
<evidence type="ECO:0000256" key="17">
    <source>
        <dbReference type="ARBA" id="ARBA00049161"/>
    </source>
</evidence>
<dbReference type="GO" id="GO:0005524">
    <property type="term" value="F:ATP binding"/>
    <property type="evidence" value="ECO:0007669"/>
    <property type="project" value="UniProtKB-KW"/>
</dbReference>
<comment type="pathway">
    <text evidence="2">Cofactor biosynthesis; tetrahydrofolate biosynthesis; 7,8-dihydrofolate from 2-amino-4-hydroxy-6-hydroxymethyl-7,8-dihydropteridine diphosphate and 4-aminobenzoate: step 2/2.</text>
</comment>
<evidence type="ECO:0000256" key="1">
    <source>
        <dbReference type="ARBA" id="ARBA00001946"/>
    </source>
</evidence>
<keyword evidence="12 18" id="KW-0067">ATP-binding</keyword>
<evidence type="ECO:0000256" key="8">
    <source>
        <dbReference type="ARBA" id="ARBA00019357"/>
    </source>
</evidence>
<comment type="catalytic activity">
    <reaction evidence="17">
        <text>7,8-dihydropteroate + L-glutamate + ATP = 7,8-dihydrofolate + ADP + phosphate + H(+)</text>
        <dbReference type="Rhea" id="RHEA:23584"/>
        <dbReference type="ChEBI" id="CHEBI:15378"/>
        <dbReference type="ChEBI" id="CHEBI:17839"/>
        <dbReference type="ChEBI" id="CHEBI:29985"/>
        <dbReference type="ChEBI" id="CHEBI:30616"/>
        <dbReference type="ChEBI" id="CHEBI:43474"/>
        <dbReference type="ChEBI" id="CHEBI:57451"/>
        <dbReference type="ChEBI" id="CHEBI:456216"/>
        <dbReference type="EC" id="6.3.2.12"/>
    </reaction>
</comment>